<evidence type="ECO:0000313" key="3">
    <source>
        <dbReference type="EMBL" id="RKS50584.1"/>
    </source>
</evidence>
<dbReference type="Pfam" id="PF00534">
    <property type="entry name" value="Glycos_transf_1"/>
    <property type="match status" value="1"/>
</dbReference>
<reference evidence="3 4" key="1">
    <citation type="submission" date="2018-10" db="EMBL/GenBank/DDBJ databases">
        <title>Genomic Encyclopedia of Archaeal and Bacterial Type Strains, Phase II (KMG-II): from individual species to whole genera.</title>
        <authorList>
            <person name="Goeker M."/>
        </authorList>
    </citation>
    <scope>NUCLEOTIDE SEQUENCE [LARGE SCALE GENOMIC DNA]</scope>
    <source>
        <strain evidence="3 4">DSM 19839</strain>
    </source>
</reference>
<dbReference type="Pfam" id="PF13439">
    <property type="entry name" value="Glyco_transf_4"/>
    <property type="match status" value="1"/>
</dbReference>
<comment type="caution">
    <text evidence="3">The sequence shown here is derived from an EMBL/GenBank/DDBJ whole genome shotgun (WGS) entry which is preliminary data.</text>
</comment>
<dbReference type="PANTHER" id="PTHR12526:SF630">
    <property type="entry name" value="GLYCOSYLTRANSFERASE"/>
    <property type="match status" value="1"/>
</dbReference>
<name>A0A495PIL3_9FLAO</name>
<keyword evidence="3" id="KW-0808">Transferase</keyword>
<evidence type="ECO:0000313" key="4">
    <source>
        <dbReference type="Proteomes" id="UP000276282"/>
    </source>
</evidence>
<dbReference type="RefSeq" id="WP_121346186.1">
    <property type="nucleotide sequence ID" value="NZ_RBLG01000003.1"/>
</dbReference>
<sequence>MKILHLIQKPQNRGAEMFTCQLSNHLVELGYQVKIIALFEGEAILPFNGEITSIKASANNRFYDVPAWKELASIVKEFNPDIIQANAGDTLKYAVYSKKLFGWKNPIVSRNASEVGRYLKSPIQKSFNSLFYKNVEFVISVSQASEKDFLNHFPFLSGRTKVIPVGLDTISTIKEISLKPDGVEHIVHVGGFSFEKNHLGLLRIFQSVLKSKPNVHLHLIGDGPLKVEIEEEVEKLGIQQNIYFYGFVNNPLSYIKAADVLVLPSIIEGLPGVLLEAMLCKTHVVAYNVGGISEIVSSQTGNLVEKDDEAGFLKAVFETLENPNVEQIDAAHKMVLKDFMNKEIALRFVEVYARVIGNSLIRD</sequence>
<dbReference type="SUPFAM" id="SSF53756">
    <property type="entry name" value="UDP-Glycosyltransferase/glycogen phosphorylase"/>
    <property type="match status" value="1"/>
</dbReference>
<dbReference type="InterPro" id="IPR028098">
    <property type="entry name" value="Glyco_trans_4-like_N"/>
</dbReference>
<keyword evidence="4" id="KW-1185">Reference proteome</keyword>
<proteinExistence type="predicted"/>
<organism evidence="3 4">
    <name type="scientific">Gillisia mitskevichiae</name>
    <dbReference type="NCBI Taxonomy" id="270921"/>
    <lineage>
        <taxon>Bacteria</taxon>
        <taxon>Pseudomonadati</taxon>
        <taxon>Bacteroidota</taxon>
        <taxon>Flavobacteriia</taxon>
        <taxon>Flavobacteriales</taxon>
        <taxon>Flavobacteriaceae</taxon>
        <taxon>Gillisia</taxon>
    </lineage>
</organism>
<evidence type="ECO:0000259" key="1">
    <source>
        <dbReference type="Pfam" id="PF00534"/>
    </source>
</evidence>
<dbReference type="PANTHER" id="PTHR12526">
    <property type="entry name" value="GLYCOSYLTRANSFERASE"/>
    <property type="match status" value="1"/>
</dbReference>
<evidence type="ECO:0000259" key="2">
    <source>
        <dbReference type="Pfam" id="PF13439"/>
    </source>
</evidence>
<dbReference type="CDD" id="cd03811">
    <property type="entry name" value="GT4_GT28_WabH-like"/>
    <property type="match status" value="1"/>
</dbReference>
<protein>
    <submittedName>
        <fullName evidence="3">Glycosyltransferase involved in cell wall biosynthesis</fullName>
    </submittedName>
</protein>
<feature type="domain" description="Glycosyl transferase family 1" evidence="1">
    <location>
        <begin position="172"/>
        <end position="324"/>
    </location>
</feature>
<dbReference type="OrthoDB" id="1522162at2"/>
<dbReference type="GO" id="GO:0016757">
    <property type="term" value="F:glycosyltransferase activity"/>
    <property type="evidence" value="ECO:0007669"/>
    <property type="project" value="InterPro"/>
</dbReference>
<dbReference type="InterPro" id="IPR001296">
    <property type="entry name" value="Glyco_trans_1"/>
</dbReference>
<dbReference type="EMBL" id="RBLG01000003">
    <property type="protein sequence ID" value="RKS50584.1"/>
    <property type="molecule type" value="Genomic_DNA"/>
</dbReference>
<dbReference type="AlphaFoldDB" id="A0A495PIL3"/>
<dbReference type="Proteomes" id="UP000276282">
    <property type="component" value="Unassembled WGS sequence"/>
</dbReference>
<gene>
    <name evidence="3" type="ORF">BC962_2355</name>
</gene>
<feature type="domain" description="Glycosyltransferase subfamily 4-like N-terminal" evidence="2">
    <location>
        <begin position="14"/>
        <end position="169"/>
    </location>
</feature>
<dbReference type="Gene3D" id="3.40.50.2000">
    <property type="entry name" value="Glycogen Phosphorylase B"/>
    <property type="match status" value="2"/>
</dbReference>
<accession>A0A495PIL3</accession>